<dbReference type="PANTHER" id="PTHR44591">
    <property type="entry name" value="STRESS RESPONSE REGULATOR PROTEIN 1"/>
    <property type="match status" value="1"/>
</dbReference>
<organism evidence="4 5">
    <name type="scientific">Chitinibacter fontanus</name>
    <dbReference type="NCBI Taxonomy" id="1737446"/>
    <lineage>
        <taxon>Bacteria</taxon>
        <taxon>Pseudomonadati</taxon>
        <taxon>Pseudomonadota</taxon>
        <taxon>Betaproteobacteria</taxon>
        <taxon>Neisseriales</taxon>
        <taxon>Chitinibacteraceae</taxon>
        <taxon>Chitinibacter</taxon>
    </lineage>
</organism>
<dbReference type="InterPro" id="IPR050595">
    <property type="entry name" value="Bact_response_regulator"/>
</dbReference>
<gene>
    <name evidence="4" type="ORF">HZU75_11900</name>
</gene>
<dbReference type="PANTHER" id="PTHR44591:SF3">
    <property type="entry name" value="RESPONSE REGULATORY DOMAIN-CONTAINING PROTEIN"/>
    <property type="match status" value="1"/>
</dbReference>
<evidence type="ECO:0000256" key="2">
    <source>
        <dbReference type="PROSITE-ProRule" id="PRU00169"/>
    </source>
</evidence>
<dbReference type="InterPro" id="IPR011006">
    <property type="entry name" value="CheY-like_superfamily"/>
</dbReference>
<evidence type="ECO:0000313" key="4">
    <source>
        <dbReference type="EMBL" id="QLI82173.1"/>
    </source>
</evidence>
<dbReference type="GO" id="GO:0000160">
    <property type="term" value="P:phosphorelay signal transduction system"/>
    <property type="evidence" value="ECO:0007669"/>
    <property type="project" value="InterPro"/>
</dbReference>
<dbReference type="RefSeq" id="WP_180306256.1">
    <property type="nucleotide sequence ID" value="NZ_CP058952.1"/>
</dbReference>
<keyword evidence="1" id="KW-0597">Phosphoprotein</keyword>
<keyword evidence="5" id="KW-1185">Reference proteome</keyword>
<dbReference type="InterPro" id="IPR001789">
    <property type="entry name" value="Sig_transdc_resp-reg_receiver"/>
</dbReference>
<comment type="caution">
    <text evidence="2">Lacks conserved residue(s) required for the propagation of feature annotation.</text>
</comment>
<dbReference type="PROSITE" id="PS50110">
    <property type="entry name" value="RESPONSE_REGULATORY"/>
    <property type="match status" value="1"/>
</dbReference>
<dbReference type="SUPFAM" id="SSF52172">
    <property type="entry name" value="CheY-like"/>
    <property type="match status" value="1"/>
</dbReference>
<reference evidence="4 5" key="1">
    <citation type="journal article" date="2016" name="Int. J. Syst. Evol. Microbiol.">
        <title>Chitinibacter fontanus sp. nov., isolated from a spring.</title>
        <authorList>
            <person name="Sheu S.Y."/>
            <person name="Li Y.S."/>
            <person name="Young C.C."/>
            <person name="Chen W.M."/>
        </authorList>
    </citation>
    <scope>NUCLEOTIDE SEQUENCE [LARGE SCALE GENOMIC DNA]</scope>
    <source>
        <strain evidence="4 5">STM-7</strain>
    </source>
</reference>
<accession>A0A7D5VBH3</accession>
<dbReference type="KEGG" id="cfon:HZU75_11900"/>
<dbReference type="EMBL" id="CP058952">
    <property type="protein sequence ID" value="QLI82173.1"/>
    <property type="molecule type" value="Genomic_DNA"/>
</dbReference>
<name>A0A7D5VBH3_9NEIS</name>
<dbReference type="Proteomes" id="UP000510822">
    <property type="component" value="Chromosome"/>
</dbReference>
<dbReference type="Gene3D" id="3.40.50.2300">
    <property type="match status" value="1"/>
</dbReference>
<dbReference type="AlphaFoldDB" id="A0A7D5VBH3"/>
<proteinExistence type="predicted"/>
<feature type="domain" description="Response regulatory" evidence="3">
    <location>
        <begin position="4"/>
        <end position="133"/>
    </location>
</feature>
<dbReference type="Pfam" id="PF00072">
    <property type="entry name" value="Response_reg"/>
    <property type="match status" value="1"/>
</dbReference>
<dbReference type="SMART" id="SM00448">
    <property type="entry name" value="REC"/>
    <property type="match status" value="1"/>
</dbReference>
<evidence type="ECO:0000256" key="1">
    <source>
        <dbReference type="ARBA" id="ARBA00022553"/>
    </source>
</evidence>
<evidence type="ECO:0000259" key="3">
    <source>
        <dbReference type="PROSITE" id="PS50110"/>
    </source>
</evidence>
<sequence>MSKKILLIDNDVSLCEQLSTQLAAHGYAVICAHSAVEGRKLALTEKPDAIVTEAMLETDTAGFELVYQLRDERADSRYASIRSTPILLLTGIDQATHFRFSLNEKQSYLPKISGMLSKPVQLENLQEKLQQML</sequence>
<protein>
    <submittedName>
        <fullName evidence="4">Response regulator</fullName>
    </submittedName>
</protein>
<evidence type="ECO:0000313" key="5">
    <source>
        <dbReference type="Proteomes" id="UP000510822"/>
    </source>
</evidence>